<dbReference type="InterPro" id="IPR039448">
    <property type="entry name" value="Beta_helix"/>
</dbReference>
<keyword evidence="3" id="KW-1185">Reference proteome</keyword>
<dbReference type="SMART" id="SM00710">
    <property type="entry name" value="PbH1"/>
    <property type="match status" value="4"/>
</dbReference>
<dbReference type="InterPro" id="IPR012334">
    <property type="entry name" value="Pectin_lyas_fold"/>
</dbReference>
<dbReference type="InterPro" id="IPR006626">
    <property type="entry name" value="PbH1"/>
</dbReference>
<dbReference type="EMBL" id="CP126210">
    <property type="protein sequence ID" value="WIA12139.1"/>
    <property type="molecule type" value="Genomic_DNA"/>
</dbReference>
<accession>A0ABY8TTD7</accession>
<gene>
    <name evidence="2" type="ORF">OEZ85_012212</name>
</gene>
<feature type="domain" description="Right handed beta helix" evidence="1">
    <location>
        <begin position="107"/>
        <end position="215"/>
    </location>
</feature>
<reference evidence="2 3" key="1">
    <citation type="submission" date="2023-05" db="EMBL/GenBank/DDBJ databases">
        <title>A 100% complete, gapless, phased diploid assembly of the Scenedesmus obliquus UTEX 3031 genome.</title>
        <authorList>
            <person name="Biondi T.C."/>
            <person name="Hanschen E.R."/>
            <person name="Kwon T."/>
            <person name="Eng W."/>
            <person name="Kruse C.P.S."/>
            <person name="Koehler S.I."/>
            <person name="Kunde Y."/>
            <person name="Gleasner C.D."/>
            <person name="You Mak K.T."/>
            <person name="Polle J."/>
            <person name="Hovde B.T."/>
            <person name="Starkenburg S.R."/>
        </authorList>
    </citation>
    <scope>NUCLEOTIDE SEQUENCE [LARGE SCALE GENOMIC DNA]</scope>
    <source>
        <strain evidence="2 3">DOE0152z</strain>
    </source>
</reference>
<name>A0ABY8TTD7_TETOB</name>
<organism evidence="2 3">
    <name type="scientific">Tetradesmus obliquus</name>
    <name type="common">Green alga</name>
    <name type="synonym">Acutodesmus obliquus</name>
    <dbReference type="NCBI Taxonomy" id="3088"/>
    <lineage>
        <taxon>Eukaryota</taxon>
        <taxon>Viridiplantae</taxon>
        <taxon>Chlorophyta</taxon>
        <taxon>core chlorophytes</taxon>
        <taxon>Chlorophyceae</taxon>
        <taxon>CS clade</taxon>
        <taxon>Sphaeropleales</taxon>
        <taxon>Scenedesmaceae</taxon>
        <taxon>Tetradesmus</taxon>
    </lineage>
</organism>
<evidence type="ECO:0000313" key="2">
    <source>
        <dbReference type="EMBL" id="WIA12139.1"/>
    </source>
</evidence>
<dbReference type="Gene3D" id="2.160.20.10">
    <property type="entry name" value="Single-stranded right-handed beta-helix, Pectin lyase-like"/>
    <property type="match status" value="1"/>
</dbReference>
<evidence type="ECO:0000313" key="3">
    <source>
        <dbReference type="Proteomes" id="UP001244341"/>
    </source>
</evidence>
<dbReference type="Pfam" id="PF13229">
    <property type="entry name" value="Beta_helix"/>
    <property type="match status" value="1"/>
</dbReference>
<sequence length="216" mass="23254">MCPEGPNQQFPLKNFVLRGSLEVRNSAKTAILILGVEGYIVFGTSVYDAGEHGLYPVCSKGGALTNNYGRGCKDAAFNVGRGADCTIAYNRAEGRPGSACSVGLGTASWCNVIEIEVENTIRAVVQYNTVANNTAGILVQLQDFADTKRTQDVIVAENIVLDNNIPNFSDDPNLVLALLPRGIGIMVMGSQRVNVTRNRIEDHRQAGFIVLDHDSP</sequence>
<dbReference type="Proteomes" id="UP001244341">
    <property type="component" value="Chromosome 3b"/>
</dbReference>
<dbReference type="InterPro" id="IPR011050">
    <property type="entry name" value="Pectin_lyase_fold/virulence"/>
</dbReference>
<proteinExistence type="predicted"/>
<dbReference type="SUPFAM" id="SSF51126">
    <property type="entry name" value="Pectin lyase-like"/>
    <property type="match status" value="1"/>
</dbReference>
<evidence type="ECO:0000259" key="1">
    <source>
        <dbReference type="Pfam" id="PF13229"/>
    </source>
</evidence>
<protein>
    <recommendedName>
        <fullName evidence="1">Right handed beta helix domain-containing protein</fullName>
    </recommendedName>
</protein>